<reference evidence="2" key="2">
    <citation type="submission" date="2005-04" db="EMBL/GenBank/DDBJ databases">
        <authorList>
            <person name="Buell C.R."/>
            <person name="Wing R.A."/>
            <person name="McCombie W.A."/>
            <person name="Ouyang S."/>
        </authorList>
    </citation>
    <scope>NUCLEOTIDE SEQUENCE</scope>
</reference>
<dbReference type="PANTHER" id="PTHR23272">
    <property type="entry name" value="BED FINGER-RELATED"/>
    <property type="match status" value="1"/>
</dbReference>
<dbReference type="InterPro" id="IPR025525">
    <property type="entry name" value="hAT-like_transposase_RNase-H"/>
</dbReference>
<reference evidence="2" key="1">
    <citation type="journal article" date="2005" name="BMC Biol.">
        <title>The sequence of rice chromosomes 11 and 12, rich in disease resistance genes and recent gene duplications.</title>
        <authorList>
            <consortium name="The rice chromosomes 11 and 12 sequencing consortia"/>
        </authorList>
    </citation>
    <scope>NUCLEOTIDE SEQUENCE [LARGE SCALE GENOMIC DNA]</scope>
</reference>
<dbReference type="EMBL" id="DP000011">
    <property type="protein sequence ID" value="ABA97719.1"/>
    <property type="molecule type" value="Genomic_DNA"/>
</dbReference>
<evidence type="ECO:0000259" key="1">
    <source>
        <dbReference type="Pfam" id="PF14372"/>
    </source>
</evidence>
<dbReference type="GO" id="GO:0003677">
    <property type="term" value="F:DNA binding"/>
    <property type="evidence" value="ECO:0007669"/>
    <property type="project" value="InterPro"/>
</dbReference>
<dbReference type="SUPFAM" id="SSF53098">
    <property type="entry name" value="Ribonuclease H-like"/>
    <property type="match status" value="1"/>
</dbReference>
<sequence>MDADLAGNDVYDGWKEGIWVAKFEKNLYVEINLKEIKLQGLNWWLDQKVEFEYWNIGRRIKHRFNIKGWVNNKFQIGIGKEHSNYDTEVGSMAKKMKDKFDKYWLKSYKYLCIPVIFDPRFKFMVVEFRLGQAFGENAKERIDKITKRLNMLFKEYLYKLKDSNANSLRQAEHVMAISENDPIADWVQHITKQLTEQVDTELDMYLK</sequence>
<dbReference type="AlphaFoldDB" id="Q2QS31"/>
<dbReference type="InterPro" id="IPR012337">
    <property type="entry name" value="RNaseH-like_sf"/>
</dbReference>
<organism evidence="2">
    <name type="scientific">Oryza sativa subsp. japonica</name>
    <name type="common">Rice</name>
    <dbReference type="NCBI Taxonomy" id="39947"/>
    <lineage>
        <taxon>Eukaryota</taxon>
        <taxon>Viridiplantae</taxon>
        <taxon>Streptophyta</taxon>
        <taxon>Embryophyta</taxon>
        <taxon>Tracheophyta</taxon>
        <taxon>Spermatophyta</taxon>
        <taxon>Magnoliopsida</taxon>
        <taxon>Liliopsida</taxon>
        <taxon>Poales</taxon>
        <taxon>Poaceae</taxon>
        <taxon>BOP clade</taxon>
        <taxon>Oryzoideae</taxon>
        <taxon>Oryzeae</taxon>
        <taxon>Oryzinae</taxon>
        <taxon>Oryza</taxon>
        <taxon>Oryza sativa</taxon>
    </lineage>
</organism>
<feature type="domain" description="hAT-like transposase RNase-H fold" evidence="1">
    <location>
        <begin position="78"/>
        <end position="156"/>
    </location>
</feature>
<reference evidence="2" key="3">
    <citation type="submission" date="2006-01" db="EMBL/GenBank/DDBJ databases">
        <authorList>
            <person name="Buell R."/>
        </authorList>
    </citation>
    <scope>NUCLEOTIDE SEQUENCE</scope>
</reference>
<dbReference type="Pfam" id="PF14372">
    <property type="entry name" value="hAT-like_RNase-H"/>
    <property type="match status" value="1"/>
</dbReference>
<evidence type="ECO:0000313" key="2">
    <source>
        <dbReference type="EMBL" id="ABA97719.1"/>
    </source>
</evidence>
<dbReference type="PANTHER" id="PTHR23272:SF193">
    <property type="entry name" value="OS07G0624100 PROTEIN"/>
    <property type="match status" value="1"/>
</dbReference>
<name>Q2QS31_ORYSJ</name>
<accession>Q2QS31</accession>
<gene>
    <name evidence="2" type="ordered locus">LOC_Os12g25520</name>
</gene>
<protein>
    <recommendedName>
        <fullName evidence="1">hAT-like transposase RNase-H fold domain-containing protein</fullName>
    </recommendedName>
</protein>
<proteinExistence type="predicted"/>